<dbReference type="EMBL" id="FZPA01000005">
    <property type="protein sequence ID" value="SNS80885.1"/>
    <property type="molecule type" value="Genomic_DNA"/>
</dbReference>
<accession>A0A239HIA0</accession>
<dbReference type="Gene3D" id="3.90.1680.10">
    <property type="entry name" value="SOS response associated peptidase-like"/>
    <property type="match status" value="1"/>
</dbReference>
<dbReference type="Proteomes" id="UP000198339">
    <property type="component" value="Unassembled WGS sequence"/>
</dbReference>
<keyword evidence="2" id="KW-1185">Reference proteome</keyword>
<name>A0A239HIA0_9SPHN</name>
<dbReference type="GO" id="GO:0003697">
    <property type="term" value="F:single-stranded DNA binding"/>
    <property type="evidence" value="ECO:0007669"/>
    <property type="project" value="InterPro"/>
</dbReference>
<gene>
    <name evidence="1" type="ORF">SAMN06295955_105168</name>
</gene>
<evidence type="ECO:0000313" key="1">
    <source>
        <dbReference type="EMBL" id="SNS80885.1"/>
    </source>
</evidence>
<dbReference type="Pfam" id="PF02586">
    <property type="entry name" value="SRAP"/>
    <property type="match status" value="1"/>
</dbReference>
<dbReference type="SUPFAM" id="SSF143081">
    <property type="entry name" value="BB1717-like"/>
    <property type="match status" value="1"/>
</dbReference>
<dbReference type="GO" id="GO:0106300">
    <property type="term" value="P:protein-DNA covalent cross-linking repair"/>
    <property type="evidence" value="ECO:0007669"/>
    <property type="project" value="InterPro"/>
</dbReference>
<dbReference type="RefSeq" id="WP_170935500.1">
    <property type="nucleotide sequence ID" value="NZ_FZPA01000005.1"/>
</dbReference>
<organism evidence="1 2">
    <name type="scientific">Sphingopyxis indica</name>
    <dbReference type="NCBI Taxonomy" id="436663"/>
    <lineage>
        <taxon>Bacteria</taxon>
        <taxon>Pseudomonadati</taxon>
        <taxon>Pseudomonadota</taxon>
        <taxon>Alphaproteobacteria</taxon>
        <taxon>Sphingomonadales</taxon>
        <taxon>Sphingomonadaceae</taxon>
        <taxon>Sphingopyxis</taxon>
    </lineage>
</organism>
<dbReference type="InterPro" id="IPR003738">
    <property type="entry name" value="SRAP"/>
</dbReference>
<evidence type="ECO:0000313" key="2">
    <source>
        <dbReference type="Proteomes" id="UP000198339"/>
    </source>
</evidence>
<dbReference type="AlphaFoldDB" id="A0A239HIA0"/>
<dbReference type="InterPro" id="IPR036590">
    <property type="entry name" value="SRAP-like"/>
</dbReference>
<reference evidence="1 2" key="1">
    <citation type="submission" date="2017-06" db="EMBL/GenBank/DDBJ databases">
        <authorList>
            <person name="Kim H.J."/>
            <person name="Triplett B.A."/>
        </authorList>
    </citation>
    <scope>NUCLEOTIDE SEQUENCE [LARGE SCALE GENOMIC DNA]</scope>
    <source>
        <strain evidence="1 2">DS15</strain>
    </source>
</reference>
<sequence>MILYRLDAYAAEIAAVLGAKAGKDPWQGGYVTPGRPAPVVVGDGRPGSRPVLRPKLWGVPPPPRGDRPVTSVRNLQSPFWTGTLRHPELRCLIPATAFAGWSGTAGAKRQLWYSLAGEHVFAFAGIHRQTEDWPSFAVLTTEPNSLVERHQGATMPVILHREDHIRWLTADWRDAASLVTPFPSHLMETGPTPP</sequence>
<protein>
    <submittedName>
        <fullName evidence="1">Putative SOS response-associated peptidase YedK</fullName>
    </submittedName>
</protein>
<proteinExistence type="predicted"/>